<proteinExistence type="predicted"/>
<dbReference type="EMBL" id="CACRTV010000050">
    <property type="protein sequence ID" value="VYU35412.1"/>
    <property type="molecule type" value="Genomic_DNA"/>
</dbReference>
<sequence>MVKNIIFDLGNVVLKYDNLAYLKSKIEDKDKIDKLRNIIFGGHEWIMLDEGRIAEETAIEQICRNNPELEEDIRNVFDNWYSLLEPIESTVEIIGELKEKGYKLFFLSNFHDKAFQVVSEEYSFFRSFDGGVVSYREKIIKPNLEIYRKLLDGYNLKPEECIFIDDVNENIIAGEQVGIKGIHLREVSKLREELERYLVKSK</sequence>
<dbReference type="PANTHER" id="PTHR43611:SF3">
    <property type="entry name" value="FLAVIN MONONUCLEOTIDE HYDROLASE 1, CHLOROPLATIC"/>
    <property type="match status" value="1"/>
</dbReference>
<dbReference type="AlphaFoldDB" id="A0A6N3E447"/>
<dbReference type="Gene3D" id="3.40.50.1000">
    <property type="entry name" value="HAD superfamily/HAD-like"/>
    <property type="match status" value="1"/>
</dbReference>
<evidence type="ECO:0000313" key="1">
    <source>
        <dbReference type="EMBL" id="VYU35412.1"/>
    </source>
</evidence>
<dbReference type="Pfam" id="PF00702">
    <property type="entry name" value="Hydrolase"/>
    <property type="match status" value="1"/>
</dbReference>
<dbReference type="InterPro" id="IPR036412">
    <property type="entry name" value="HAD-like_sf"/>
</dbReference>
<dbReference type="Gene3D" id="1.10.150.240">
    <property type="entry name" value="Putative phosphatase, domain 2"/>
    <property type="match status" value="1"/>
</dbReference>
<name>A0A6N3E447_9CLOT</name>
<dbReference type="NCBIfam" id="TIGR01509">
    <property type="entry name" value="HAD-SF-IA-v3"/>
    <property type="match status" value="1"/>
</dbReference>
<gene>
    <name evidence="1" type="primary">yihX</name>
    <name evidence="1" type="ORF">CPLFYP93_02070</name>
</gene>
<reference evidence="1" key="1">
    <citation type="submission" date="2019-11" db="EMBL/GenBank/DDBJ databases">
        <authorList>
            <person name="Feng L."/>
        </authorList>
    </citation>
    <scope>NUCLEOTIDE SEQUENCE</scope>
    <source>
        <strain evidence="1">CParaputrificumLFYP93</strain>
    </source>
</reference>
<dbReference type="PANTHER" id="PTHR43611">
    <property type="entry name" value="ALPHA-D-GLUCOSE 1-PHOSPHATE PHOSPHATASE"/>
    <property type="match status" value="1"/>
</dbReference>
<accession>A0A6N3E447</accession>
<dbReference type="GO" id="GO:0016787">
    <property type="term" value="F:hydrolase activity"/>
    <property type="evidence" value="ECO:0007669"/>
    <property type="project" value="UniProtKB-KW"/>
</dbReference>
<dbReference type="RefSeq" id="WP_156561375.1">
    <property type="nucleotide sequence ID" value="NZ_CACRTV010000050.1"/>
</dbReference>
<dbReference type="SFLD" id="SFLDS00003">
    <property type="entry name" value="Haloacid_Dehalogenase"/>
    <property type="match status" value="1"/>
</dbReference>
<organism evidence="1">
    <name type="scientific">Clostridium paraputrificum</name>
    <dbReference type="NCBI Taxonomy" id="29363"/>
    <lineage>
        <taxon>Bacteria</taxon>
        <taxon>Bacillati</taxon>
        <taxon>Bacillota</taxon>
        <taxon>Clostridia</taxon>
        <taxon>Eubacteriales</taxon>
        <taxon>Clostridiaceae</taxon>
        <taxon>Clostridium</taxon>
    </lineage>
</organism>
<dbReference type="InterPro" id="IPR023214">
    <property type="entry name" value="HAD_sf"/>
</dbReference>
<dbReference type="PRINTS" id="PR00413">
    <property type="entry name" value="HADHALOGNASE"/>
</dbReference>
<dbReference type="InterPro" id="IPR023198">
    <property type="entry name" value="PGP-like_dom2"/>
</dbReference>
<keyword evidence="1" id="KW-0378">Hydrolase</keyword>
<protein>
    <submittedName>
        <fullName evidence="1">Alpha-D-glucose-1-phosphate phosphatase YihX</fullName>
        <ecNumber evidence="1">3.1.3.-</ecNumber>
    </submittedName>
</protein>
<dbReference type="SUPFAM" id="SSF56784">
    <property type="entry name" value="HAD-like"/>
    <property type="match status" value="1"/>
</dbReference>
<dbReference type="CDD" id="cd02603">
    <property type="entry name" value="HAD_sEH-N_like"/>
    <property type="match status" value="1"/>
</dbReference>
<dbReference type="SFLD" id="SFLDG01129">
    <property type="entry name" value="C1.5:_HAD__Beta-PGM__Phosphata"/>
    <property type="match status" value="1"/>
</dbReference>
<dbReference type="EC" id="3.1.3.-" evidence="1"/>
<dbReference type="InterPro" id="IPR006439">
    <property type="entry name" value="HAD-SF_hydro_IA"/>
</dbReference>